<dbReference type="GeneID" id="116218447"/>
<proteinExistence type="predicted"/>
<protein>
    <submittedName>
        <fullName evidence="2">Procollagen galactosyltransferase 2-like</fullName>
    </submittedName>
</protein>
<dbReference type="InterPro" id="IPR050757">
    <property type="entry name" value="Collagen_mod_GT25"/>
</dbReference>
<dbReference type="GO" id="GO:0050211">
    <property type="term" value="F:procollagen galactosyltransferase activity"/>
    <property type="evidence" value="ECO:0007669"/>
    <property type="project" value="TreeGrafter"/>
</dbReference>
<dbReference type="RefSeq" id="XP_042558991.1">
    <property type="nucleotide sequence ID" value="XM_042703057.1"/>
</dbReference>
<evidence type="ECO:0000313" key="1">
    <source>
        <dbReference type="Proteomes" id="UP000515152"/>
    </source>
</evidence>
<dbReference type="Proteomes" id="UP000515152">
    <property type="component" value="Chromosome 22"/>
</dbReference>
<accession>A0A8M1K590</accession>
<keyword evidence="1" id="KW-1185">Reference proteome</keyword>
<gene>
    <name evidence="2" type="primary">LOC116218447</name>
</gene>
<evidence type="ECO:0000313" key="2">
    <source>
        <dbReference type="RefSeq" id="XP_042558991.1"/>
    </source>
</evidence>
<dbReference type="OrthoDB" id="47375at2759"/>
<name>A0A8M1K590_CLUHA</name>
<dbReference type="PANTHER" id="PTHR10730:SF8">
    <property type="entry name" value="PROCOLLAGEN GALACTOSYLTRANSFERASE 2"/>
    <property type="match status" value="1"/>
</dbReference>
<organism evidence="1 2">
    <name type="scientific">Clupea harengus</name>
    <name type="common">Atlantic herring</name>
    <dbReference type="NCBI Taxonomy" id="7950"/>
    <lineage>
        <taxon>Eukaryota</taxon>
        <taxon>Metazoa</taxon>
        <taxon>Chordata</taxon>
        <taxon>Craniata</taxon>
        <taxon>Vertebrata</taxon>
        <taxon>Euteleostomi</taxon>
        <taxon>Actinopterygii</taxon>
        <taxon>Neopterygii</taxon>
        <taxon>Teleostei</taxon>
        <taxon>Clupei</taxon>
        <taxon>Clupeiformes</taxon>
        <taxon>Clupeoidei</taxon>
        <taxon>Clupeidae</taxon>
        <taxon>Clupea</taxon>
    </lineage>
</organism>
<reference evidence="2" key="1">
    <citation type="submission" date="2025-08" db="UniProtKB">
        <authorList>
            <consortium name="RefSeq"/>
        </authorList>
    </citation>
    <scope>IDENTIFICATION</scope>
</reference>
<dbReference type="AlphaFoldDB" id="A0A8M1K590"/>
<dbReference type="KEGG" id="char:116218447"/>
<sequence>MPLLTNVTFCVVAHESESHIVLQFADSDNLLTNPKVLTLLMAENKTLVAPMLESRTLYANFWCGMTPQGYYKRTPEYIPIRDWKRLGCHAVPMVHSTFLLDLRRNASRDLAFYPVHHLYPWILDDIMVLSFSAKQAGWYRRNAPIVKLCRKGGIL</sequence>
<dbReference type="PANTHER" id="PTHR10730">
    <property type="entry name" value="PROCOLLAGEN-LYSINE,2-OXOGLUTARATE 5-DIOXYGENASE/GLYCOSYLTRANSFERASE 25 FAMILY MEMBER"/>
    <property type="match status" value="1"/>
</dbReference>